<keyword evidence="2" id="KW-1185">Reference proteome</keyword>
<sequence>MAQRLKERIAYLPKRLKGRHIRDLDGETVIVLTSFGKKGGYAVESKQLEGHNFNNSTRINSHHCNIIH</sequence>
<evidence type="ECO:0000313" key="2">
    <source>
        <dbReference type="Proteomes" id="UP000006729"/>
    </source>
</evidence>
<proteinExistence type="predicted"/>
<dbReference type="Proteomes" id="UP000006729">
    <property type="component" value="Chromosome 3"/>
</dbReference>
<name>A0A2K2B6F9_POPTR</name>
<protein>
    <submittedName>
        <fullName evidence="1">Uncharacterized protein</fullName>
    </submittedName>
</protein>
<evidence type="ECO:0000313" key="1">
    <source>
        <dbReference type="EMBL" id="PNT45353.1"/>
    </source>
</evidence>
<dbReference type="EMBL" id="CM009292">
    <property type="protein sequence ID" value="PNT45353.1"/>
    <property type="molecule type" value="Genomic_DNA"/>
</dbReference>
<reference evidence="1 2" key="1">
    <citation type="journal article" date="2006" name="Science">
        <title>The genome of black cottonwood, Populus trichocarpa (Torr. &amp; Gray).</title>
        <authorList>
            <person name="Tuskan G.A."/>
            <person name="Difazio S."/>
            <person name="Jansson S."/>
            <person name="Bohlmann J."/>
            <person name="Grigoriev I."/>
            <person name="Hellsten U."/>
            <person name="Putnam N."/>
            <person name="Ralph S."/>
            <person name="Rombauts S."/>
            <person name="Salamov A."/>
            <person name="Schein J."/>
            <person name="Sterck L."/>
            <person name="Aerts A."/>
            <person name="Bhalerao R.R."/>
            <person name="Bhalerao R.P."/>
            <person name="Blaudez D."/>
            <person name="Boerjan W."/>
            <person name="Brun A."/>
            <person name="Brunner A."/>
            <person name="Busov V."/>
            <person name="Campbell M."/>
            <person name="Carlson J."/>
            <person name="Chalot M."/>
            <person name="Chapman J."/>
            <person name="Chen G.L."/>
            <person name="Cooper D."/>
            <person name="Coutinho P.M."/>
            <person name="Couturier J."/>
            <person name="Covert S."/>
            <person name="Cronk Q."/>
            <person name="Cunningham R."/>
            <person name="Davis J."/>
            <person name="Degroeve S."/>
            <person name="Dejardin A."/>
            <person name="Depamphilis C."/>
            <person name="Detter J."/>
            <person name="Dirks B."/>
            <person name="Dubchak I."/>
            <person name="Duplessis S."/>
            <person name="Ehlting J."/>
            <person name="Ellis B."/>
            <person name="Gendler K."/>
            <person name="Goodstein D."/>
            <person name="Gribskov M."/>
            <person name="Grimwood J."/>
            <person name="Groover A."/>
            <person name="Gunter L."/>
            <person name="Hamberger B."/>
            <person name="Heinze B."/>
            <person name="Helariutta Y."/>
            <person name="Henrissat B."/>
            <person name="Holligan D."/>
            <person name="Holt R."/>
            <person name="Huang W."/>
            <person name="Islam-Faridi N."/>
            <person name="Jones S."/>
            <person name="Jones-Rhoades M."/>
            <person name="Jorgensen R."/>
            <person name="Joshi C."/>
            <person name="Kangasjarvi J."/>
            <person name="Karlsson J."/>
            <person name="Kelleher C."/>
            <person name="Kirkpatrick R."/>
            <person name="Kirst M."/>
            <person name="Kohler A."/>
            <person name="Kalluri U."/>
            <person name="Larimer F."/>
            <person name="Leebens-Mack J."/>
            <person name="Leple J.C."/>
            <person name="Locascio P."/>
            <person name="Lou Y."/>
            <person name="Lucas S."/>
            <person name="Martin F."/>
            <person name="Montanini B."/>
            <person name="Napoli C."/>
            <person name="Nelson D.R."/>
            <person name="Nelson C."/>
            <person name="Nieminen K."/>
            <person name="Nilsson O."/>
            <person name="Pereda V."/>
            <person name="Peter G."/>
            <person name="Philippe R."/>
            <person name="Pilate G."/>
            <person name="Poliakov A."/>
            <person name="Razumovskaya J."/>
            <person name="Richardson P."/>
            <person name="Rinaldi C."/>
            <person name="Ritland K."/>
            <person name="Rouze P."/>
            <person name="Ryaboy D."/>
            <person name="Schmutz J."/>
            <person name="Schrader J."/>
            <person name="Segerman B."/>
            <person name="Shin H."/>
            <person name="Siddiqui A."/>
            <person name="Sterky F."/>
            <person name="Terry A."/>
            <person name="Tsai C.J."/>
            <person name="Uberbacher E."/>
            <person name="Unneberg P."/>
            <person name="Vahala J."/>
            <person name="Wall K."/>
            <person name="Wessler S."/>
            <person name="Yang G."/>
            <person name="Yin T."/>
            <person name="Douglas C."/>
            <person name="Marra M."/>
            <person name="Sandberg G."/>
            <person name="Van de Peer Y."/>
            <person name="Rokhsar D."/>
        </authorList>
    </citation>
    <scope>NUCLEOTIDE SEQUENCE [LARGE SCALE GENOMIC DNA]</scope>
    <source>
        <strain evidence="2">cv. Nisqually</strain>
    </source>
</reference>
<dbReference type="InParanoid" id="A0A2K2B6F9"/>
<accession>A0A2K2B6F9</accession>
<gene>
    <name evidence="1" type="ORF">POPTR_003G132500</name>
</gene>
<dbReference type="AlphaFoldDB" id="A0A2K2B6F9"/>
<organism evidence="1 2">
    <name type="scientific">Populus trichocarpa</name>
    <name type="common">Western balsam poplar</name>
    <name type="synonym">Populus balsamifera subsp. trichocarpa</name>
    <dbReference type="NCBI Taxonomy" id="3694"/>
    <lineage>
        <taxon>Eukaryota</taxon>
        <taxon>Viridiplantae</taxon>
        <taxon>Streptophyta</taxon>
        <taxon>Embryophyta</taxon>
        <taxon>Tracheophyta</taxon>
        <taxon>Spermatophyta</taxon>
        <taxon>Magnoliopsida</taxon>
        <taxon>eudicotyledons</taxon>
        <taxon>Gunneridae</taxon>
        <taxon>Pentapetalae</taxon>
        <taxon>rosids</taxon>
        <taxon>fabids</taxon>
        <taxon>Malpighiales</taxon>
        <taxon>Salicaceae</taxon>
        <taxon>Saliceae</taxon>
        <taxon>Populus</taxon>
    </lineage>
</organism>